<dbReference type="EMBL" id="BIFS01000001">
    <property type="protein sequence ID" value="GCE16201.1"/>
    <property type="molecule type" value="Genomic_DNA"/>
</dbReference>
<dbReference type="AlphaFoldDB" id="A0A402AB66"/>
<organism evidence="1 2">
    <name type="scientific">Dictyobacter kobayashii</name>
    <dbReference type="NCBI Taxonomy" id="2014872"/>
    <lineage>
        <taxon>Bacteria</taxon>
        <taxon>Bacillati</taxon>
        <taxon>Chloroflexota</taxon>
        <taxon>Ktedonobacteria</taxon>
        <taxon>Ktedonobacterales</taxon>
        <taxon>Dictyobacteraceae</taxon>
        <taxon>Dictyobacter</taxon>
    </lineage>
</organism>
<protein>
    <submittedName>
        <fullName evidence="1">Uncharacterized protein</fullName>
    </submittedName>
</protein>
<accession>A0A402AB66</accession>
<gene>
    <name evidence="1" type="ORF">KDK_00010</name>
</gene>
<evidence type="ECO:0000313" key="2">
    <source>
        <dbReference type="Proteomes" id="UP000287188"/>
    </source>
</evidence>
<reference evidence="2" key="1">
    <citation type="submission" date="2018-12" db="EMBL/GenBank/DDBJ databases">
        <title>Tengunoibacter tsumagoiensis gen. nov., sp. nov., Dictyobacter kobayashii sp. nov., D. alpinus sp. nov., and D. joshuensis sp. nov. and description of Dictyobacteraceae fam. nov. within the order Ktedonobacterales isolated from Tengu-no-mugimeshi.</title>
        <authorList>
            <person name="Wang C.M."/>
            <person name="Zheng Y."/>
            <person name="Sakai Y."/>
            <person name="Toyoda A."/>
            <person name="Minakuchi Y."/>
            <person name="Abe K."/>
            <person name="Yokota A."/>
            <person name="Yabe S."/>
        </authorList>
    </citation>
    <scope>NUCLEOTIDE SEQUENCE [LARGE SCALE GENOMIC DNA]</scope>
    <source>
        <strain evidence="2">Uno11</strain>
    </source>
</reference>
<keyword evidence="2" id="KW-1185">Reference proteome</keyword>
<dbReference type="Proteomes" id="UP000287188">
    <property type="component" value="Unassembled WGS sequence"/>
</dbReference>
<comment type="caution">
    <text evidence="1">The sequence shown here is derived from an EMBL/GenBank/DDBJ whole genome shotgun (WGS) entry which is preliminary data.</text>
</comment>
<name>A0A402AB66_9CHLR</name>
<evidence type="ECO:0000313" key="1">
    <source>
        <dbReference type="EMBL" id="GCE16201.1"/>
    </source>
</evidence>
<proteinExistence type="predicted"/>
<sequence length="110" mass="12662">MERIVFKPEKASVQKKPLDGLVEKLATLREKVERDSQERPELDRCISWCVGDPQHCVARDWHLSSSSRNVTYILGIEEPAPNGYSSRREIDTDTVWYSVPAATERLSQQF</sequence>
<dbReference type="RefSeq" id="WP_126548150.1">
    <property type="nucleotide sequence ID" value="NZ_BIFS01000001.1"/>
</dbReference>